<dbReference type="RefSeq" id="WP_331193055.1">
    <property type="nucleotide sequence ID" value="NZ_JAQSET010000022.1"/>
</dbReference>
<proteinExistence type="predicted"/>
<sequence length="264" mass="30933">MTGLISIIRSMNLTKNPTIQKYSYIEQSWGLIEEANAKEVIPLLYYSIARTVYEIRGHLASGHASAPQTNISERTLIKKAKDFVKSNPQKFQIIKVRLSDIYFNDSRIHANSIESYVSLTLHDELLNHYKTCKGIHMKKEMASLEDVISSKEPVIKYIRKNLSNSIKRDNYAFKVTLDNYEIRAIDKSITRQYKNIEDYVRKRFDQYENKITDLRNSNAKYVTMRGKLKDYLEYEYNSKEVIKLFTDKTAHHIIATSLKHMFNL</sequence>
<organism evidence="1 2">
    <name type="scientific">Limosilactobacillus pontis</name>
    <dbReference type="NCBI Taxonomy" id="35787"/>
    <lineage>
        <taxon>Bacteria</taxon>
        <taxon>Bacillati</taxon>
        <taxon>Bacillota</taxon>
        <taxon>Bacilli</taxon>
        <taxon>Lactobacillales</taxon>
        <taxon>Lactobacillaceae</taxon>
        <taxon>Limosilactobacillus</taxon>
    </lineage>
</organism>
<name>A0ABU7SUA4_9LACO</name>
<evidence type="ECO:0000313" key="2">
    <source>
        <dbReference type="Proteomes" id="UP001335665"/>
    </source>
</evidence>
<comment type="caution">
    <text evidence="1">The sequence shown here is derived from an EMBL/GenBank/DDBJ whole genome shotgun (WGS) entry which is preliminary data.</text>
</comment>
<accession>A0ABU7SUA4</accession>
<gene>
    <name evidence="1" type="ORF">PS396_07575</name>
</gene>
<protein>
    <submittedName>
        <fullName evidence="1">Uncharacterized protein</fullName>
    </submittedName>
</protein>
<dbReference type="Proteomes" id="UP001335665">
    <property type="component" value="Unassembled WGS sequence"/>
</dbReference>
<reference evidence="1 2" key="1">
    <citation type="submission" date="2023-02" db="EMBL/GenBank/DDBJ databases">
        <title>The predominant lactic acid bacteria and yeasts involved in the spontaneous fermentation of millet during the production of the traditional porridge Hausa koko in Ghana.</title>
        <authorList>
            <person name="Atter A."/>
            <person name="Diaz M."/>
        </authorList>
    </citation>
    <scope>NUCLEOTIDE SEQUENCE [LARGE SCALE GENOMIC DNA]</scope>
    <source>
        <strain evidence="1 2">FI11552</strain>
    </source>
</reference>
<evidence type="ECO:0000313" key="1">
    <source>
        <dbReference type="EMBL" id="MEE6701651.1"/>
    </source>
</evidence>
<keyword evidence="2" id="KW-1185">Reference proteome</keyword>
<dbReference type="EMBL" id="JAQSFA010000020">
    <property type="protein sequence ID" value="MEE6701651.1"/>
    <property type="molecule type" value="Genomic_DNA"/>
</dbReference>